<proteinExistence type="predicted"/>
<dbReference type="Gene3D" id="2.40.160.50">
    <property type="entry name" value="membrane protein fhac: a member of the omp85/tpsb transporter family"/>
    <property type="match status" value="1"/>
</dbReference>
<feature type="domain" description="Bacterial surface antigen (D15)" evidence="3">
    <location>
        <begin position="556"/>
        <end position="794"/>
    </location>
</feature>
<dbReference type="InterPro" id="IPR039910">
    <property type="entry name" value="D15-like"/>
</dbReference>
<protein>
    <submittedName>
        <fullName evidence="4">Outer plastid envelop protein 75</fullName>
    </submittedName>
</protein>
<accession>Q3LW44</accession>
<gene>
    <name evidence="4" type="primary">toc75</name>
</gene>
<name>Q3LW44_BIGNA</name>
<evidence type="ECO:0000256" key="1">
    <source>
        <dbReference type="ARBA" id="ARBA00004370"/>
    </source>
</evidence>
<dbReference type="PANTHER" id="PTHR12815">
    <property type="entry name" value="SORTING AND ASSEMBLY MACHINERY SAMM50 PROTEIN FAMILY MEMBER"/>
    <property type="match status" value="1"/>
</dbReference>
<evidence type="ECO:0000313" key="5">
    <source>
        <dbReference type="Proteomes" id="UP000243425"/>
    </source>
</evidence>
<reference evidence="4 5" key="1">
    <citation type="journal article" date="2006" name="Proc. Natl. Acad. Sci. U.S.A.">
        <title>Complete nucleotide sequence of the chlorarachniophyte nucleomorph: nature's smallest nucleus.</title>
        <authorList>
            <person name="Gilson P.R."/>
            <person name="Su V."/>
            <person name="Slamovits C.H."/>
            <person name="Reith M.E."/>
            <person name="Keeling P.J."/>
            <person name="McFadden G.I."/>
        </authorList>
    </citation>
    <scope>NUCLEOTIDE SEQUENCE [LARGE SCALE GENOMIC DNA]</scope>
    <source>
        <strain evidence="5">CCMP621</strain>
    </source>
</reference>
<keyword evidence="4" id="KW-0542">Nucleomorph</keyword>
<dbReference type="Proteomes" id="UP000243425">
    <property type="component" value="Nucleomorph 2"/>
</dbReference>
<organism evidence="4 5">
    <name type="scientific">Bigelowiella natans</name>
    <name type="common">Pedinomonas minutissima</name>
    <name type="synonym">Chlorarachnion sp. (strain CCMP621)</name>
    <dbReference type="NCBI Taxonomy" id="227086"/>
    <lineage>
        <taxon>Eukaryota</taxon>
        <taxon>Sar</taxon>
        <taxon>Rhizaria</taxon>
        <taxon>Cercozoa</taxon>
        <taxon>Chlorarachniophyceae</taxon>
        <taxon>Bigelowiella</taxon>
    </lineage>
</organism>
<comment type="subcellular location">
    <subcellularLocation>
        <location evidence="1">Membrane</location>
    </subcellularLocation>
</comment>
<evidence type="ECO:0000313" key="4">
    <source>
        <dbReference type="EMBL" id="ABA27321.1"/>
    </source>
</evidence>
<dbReference type="InterPro" id="IPR000184">
    <property type="entry name" value="Bac_surfAg_D15"/>
</dbReference>
<evidence type="ECO:0000256" key="2">
    <source>
        <dbReference type="ARBA" id="ARBA00023136"/>
    </source>
</evidence>
<dbReference type="EMBL" id="DQ158857">
    <property type="protein sequence ID" value="ABA27321.1"/>
    <property type="molecule type" value="Genomic_DNA"/>
</dbReference>
<dbReference type="PANTHER" id="PTHR12815:SF42">
    <property type="entry name" value="BACTERIAL SURFACE ANTIGEN (D15) DOMAIN-CONTAINING PROTEIN"/>
    <property type="match status" value="1"/>
</dbReference>
<sequence length="818" mass="96592">MKLSVNNLYEKNNENTSNKEYHIYTNNYSKEESNDNKRLEDFSLQYLQDFFKEKSRMDDQIDLYLRSKNIILDQSRKPTENMINKLTRRTFSFFQKKSPLHDLSNSYFYCNSIKIFGTTSNDKILDHESLKNFLSLQTKTICNKKQLFNDINMLQQLKLFKSVKFFIINKNQGSYDIIINLQKEKIGKIQKLSFVNCNILPNSLKSSIIEHFIGKDNDVINVSLIKKIVDNWYHDWDYLGSTVHGIVGIKDNNLKIVVREAYLNSLNVGFVSEYDEDDEEYEKNFQIKRFYENLLDPFVKIFHSLFNIKIGQPFNRSIKSEILKYINNLEIINSFSYYEQHMPTSDDYRYFPFLFDNNENMFIDVFYELGMCTLSSMFVRLTLGFSRLNNEMKGMSPEYYFESDWELISIKKKIQVFNLYYNKNASIYSDMYDEIEMLCELFMPYFNYSDDIHNLLNFRLILFIEDGLLSLSDLHDNHSIDNDNDTDLLLNFWEFEKDEILYSKQKTISPLAKNNYHYDEIERNKYTQNFEEFQVMCDDQSDPDEDDGDDDIYYDYDEDPFETYRLGIKMMFEEEVSDTAFVALNYLLNYTIIEDDYESYLDNTENVYNNINTINDTPPLLYNNQNIDPKLAMQFLFNYNDLQIKSWKISGFKSSYFFETGLSLNGLQQKMLFELTNYSTLYQKKIGALNGITLILHNKFGYNIGQLPFYEAFILGGSKSTRGYSDGEIGMAKNMLQMSIEIRLSINSYVDKLFNFFDYSSDLDSSKNLIYNPGDYKLFSGQGSSFGIGFFIGSGRIEYGINTLKNTPFLNLEYGEKY</sequence>
<dbReference type="RefSeq" id="XP_001712933.1">
    <property type="nucleotide sequence ID" value="XM_001712881.1"/>
</dbReference>
<evidence type="ECO:0000259" key="3">
    <source>
        <dbReference type="Pfam" id="PF01103"/>
    </source>
</evidence>
<dbReference type="AlphaFoldDB" id="Q3LW44"/>
<keyword evidence="2" id="KW-0472">Membrane</keyword>
<dbReference type="GeneID" id="5788576"/>
<geneLocation type="nucleomorph" evidence="4"/>
<dbReference type="Pfam" id="PF01103">
    <property type="entry name" value="Omp85"/>
    <property type="match status" value="1"/>
</dbReference>
<dbReference type="GO" id="GO:0019867">
    <property type="term" value="C:outer membrane"/>
    <property type="evidence" value="ECO:0007669"/>
    <property type="project" value="InterPro"/>
</dbReference>